<name>A0A5J6J5B5_STRVI</name>
<feature type="region of interest" description="Disordered" evidence="6">
    <location>
        <begin position="1"/>
        <end position="193"/>
    </location>
</feature>
<keyword evidence="3 7" id="KW-0812">Transmembrane</keyword>
<feature type="transmembrane region" description="Helical" evidence="7">
    <location>
        <begin position="227"/>
        <end position="248"/>
    </location>
</feature>
<evidence type="ECO:0000313" key="8">
    <source>
        <dbReference type="EMBL" id="QEV44064.1"/>
    </source>
</evidence>
<dbReference type="AlphaFoldDB" id="A0A5J6J5B5"/>
<evidence type="ECO:0000256" key="6">
    <source>
        <dbReference type="SAM" id="MobiDB-lite"/>
    </source>
</evidence>
<evidence type="ECO:0000256" key="5">
    <source>
        <dbReference type="ARBA" id="ARBA00023136"/>
    </source>
</evidence>
<feature type="compositionally biased region" description="Basic residues" evidence="6">
    <location>
        <begin position="154"/>
        <end position="164"/>
    </location>
</feature>
<feature type="compositionally biased region" description="Basic residues" evidence="6">
    <location>
        <begin position="171"/>
        <end position="184"/>
    </location>
</feature>
<dbReference type="InterPro" id="IPR007208">
    <property type="entry name" value="MrpF/PhaF-like"/>
</dbReference>
<evidence type="ECO:0000256" key="3">
    <source>
        <dbReference type="ARBA" id="ARBA00022692"/>
    </source>
</evidence>
<feature type="transmembrane region" description="Helical" evidence="7">
    <location>
        <begin position="260"/>
        <end position="280"/>
    </location>
</feature>
<keyword evidence="4 7" id="KW-1133">Transmembrane helix</keyword>
<evidence type="ECO:0000256" key="2">
    <source>
        <dbReference type="ARBA" id="ARBA00022475"/>
    </source>
</evidence>
<accession>A0A5J6J5B5</accession>
<organism evidence="8 9">
    <name type="scientific">Streptomyces vinaceus</name>
    <dbReference type="NCBI Taxonomy" id="1960"/>
    <lineage>
        <taxon>Bacteria</taxon>
        <taxon>Bacillati</taxon>
        <taxon>Actinomycetota</taxon>
        <taxon>Actinomycetes</taxon>
        <taxon>Kitasatosporales</taxon>
        <taxon>Streptomycetaceae</taxon>
        <taxon>Streptomyces</taxon>
    </lineage>
</organism>
<dbReference type="GO" id="GO:0015075">
    <property type="term" value="F:monoatomic ion transmembrane transporter activity"/>
    <property type="evidence" value="ECO:0007669"/>
    <property type="project" value="InterPro"/>
</dbReference>
<evidence type="ECO:0000313" key="9">
    <source>
        <dbReference type="Proteomes" id="UP000325563"/>
    </source>
</evidence>
<feature type="compositionally biased region" description="Gly residues" evidence="6">
    <location>
        <begin position="47"/>
        <end position="56"/>
    </location>
</feature>
<feature type="transmembrane region" description="Helical" evidence="7">
    <location>
        <begin position="202"/>
        <end position="221"/>
    </location>
</feature>
<keyword evidence="2" id="KW-1003">Cell membrane</keyword>
<dbReference type="Pfam" id="PF04066">
    <property type="entry name" value="MrpF_PhaF"/>
    <property type="match status" value="1"/>
</dbReference>
<feature type="compositionally biased region" description="Basic and acidic residues" evidence="6">
    <location>
        <begin position="34"/>
        <end position="44"/>
    </location>
</feature>
<dbReference type="KEGG" id="svn:CP980_02340"/>
<comment type="subcellular location">
    <subcellularLocation>
        <location evidence="1">Cell membrane</location>
        <topology evidence="1">Multi-pass membrane protein</topology>
    </subcellularLocation>
</comment>
<dbReference type="EMBL" id="CP023692">
    <property type="protein sequence ID" value="QEV44064.1"/>
    <property type="molecule type" value="Genomic_DNA"/>
</dbReference>
<dbReference type="GO" id="GO:0005886">
    <property type="term" value="C:plasma membrane"/>
    <property type="evidence" value="ECO:0007669"/>
    <property type="project" value="UniProtKB-SubCell"/>
</dbReference>
<protein>
    <submittedName>
        <fullName evidence="8">Uncharacterized protein</fullName>
    </submittedName>
</protein>
<sequence length="290" mass="29399">MCLLRTGAVRRAGPSPGGRSAGGCREYVPAAREGASHGRRDGRDPGVVGGTDGSDGGVHQLARLRRTPGGRGRGGRCGRGRTADASGGGREGERGLRGAEGGGGAAARRVPGARRTGGRRGRTGEGTGSGSGPDPADPLAGRGRPRLGRDRARVVRRHLRHRPSRGGGRSRPARLRSRSARRAAARGGPPGRGAVSALPAHAWSAAALVLLATAWPVGLWAASRGGVVRRLAGLCLAGTVTGAVLLLLPMAYDRPSYQDVALVFAVLSPAGVLVFTRFAGAGAGPSREDG</sequence>
<feature type="compositionally biased region" description="Basic residues" evidence="6">
    <location>
        <begin position="62"/>
        <end position="79"/>
    </location>
</feature>
<keyword evidence="5 7" id="KW-0472">Membrane</keyword>
<dbReference type="Proteomes" id="UP000325563">
    <property type="component" value="Chromosome"/>
</dbReference>
<evidence type="ECO:0000256" key="1">
    <source>
        <dbReference type="ARBA" id="ARBA00004651"/>
    </source>
</evidence>
<evidence type="ECO:0000256" key="7">
    <source>
        <dbReference type="SAM" id="Phobius"/>
    </source>
</evidence>
<keyword evidence="9" id="KW-1185">Reference proteome</keyword>
<gene>
    <name evidence="8" type="ORF">CP980_02340</name>
</gene>
<proteinExistence type="predicted"/>
<evidence type="ECO:0000256" key="4">
    <source>
        <dbReference type="ARBA" id="ARBA00022989"/>
    </source>
</evidence>
<reference evidence="8 9" key="1">
    <citation type="submission" date="2017-09" db="EMBL/GenBank/DDBJ databases">
        <authorList>
            <person name="Lee N."/>
            <person name="Cho B.-K."/>
        </authorList>
    </citation>
    <scope>NUCLEOTIDE SEQUENCE [LARGE SCALE GENOMIC DNA]</scope>
    <source>
        <strain evidence="8 9">ATCC 27476</strain>
    </source>
</reference>